<dbReference type="SUPFAM" id="SSF52540">
    <property type="entry name" value="P-loop containing nucleoside triphosphate hydrolases"/>
    <property type="match status" value="1"/>
</dbReference>
<evidence type="ECO:0000256" key="9">
    <source>
        <dbReference type="ARBA" id="ARBA00022884"/>
    </source>
</evidence>
<dbReference type="InterPro" id="IPR056755">
    <property type="entry name" value="DSRM_2"/>
</dbReference>
<dbReference type="GO" id="GO:0005524">
    <property type="term" value="F:ATP binding"/>
    <property type="evidence" value="ECO:0007669"/>
    <property type="project" value="UniProtKB-KW"/>
</dbReference>
<evidence type="ECO:0000256" key="13">
    <source>
        <dbReference type="SAM" id="MobiDB-lite"/>
    </source>
</evidence>
<dbReference type="InterPro" id="IPR000999">
    <property type="entry name" value="RNase_III_dom"/>
</dbReference>
<dbReference type="GO" id="GO:0030422">
    <property type="term" value="P:siRNA processing"/>
    <property type="evidence" value="ECO:0007669"/>
    <property type="project" value="TreeGrafter"/>
</dbReference>
<evidence type="ECO:0000259" key="18">
    <source>
        <dbReference type="PROSITE" id="PS51327"/>
    </source>
</evidence>
<dbReference type="OrthoDB" id="416741at2759"/>
<feature type="compositionally biased region" description="Basic and acidic residues" evidence="13">
    <location>
        <begin position="74"/>
        <end position="84"/>
    </location>
</feature>
<comment type="similarity">
    <text evidence="11 12">Belongs to the helicase family. Dicer subfamily.</text>
</comment>
<keyword evidence="6 19" id="KW-0347">Helicase</keyword>
<dbReference type="GO" id="GO:0004525">
    <property type="term" value="F:ribonuclease III activity"/>
    <property type="evidence" value="ECO:0007669"/>
    <property type="project" value="InterPro"/>
</dbReference>
<dbReference type="SMART" id="SM00487">
    <property type="entry name" value="DEXDc"/>
    <property type="match status" value="1"/>
</dbReference>
<evidence type="ECO:0000256" key="2">
    <source>
        <dbReference type="ARBA" id="ARBA00020797"/>
    </source>
</evidence>
<keyword evidence="4" id="KW-0547">Nucleotide-binding</keyword>
<keyword evidence="5" id="KW-0378">Hydrolase</keyword>
<feature type="compositionally biased region" description="Acidic residues" evidence="13">
    <location>
        <begin position="27"/>
        <end position="42"/>
    </location>
</feature>
<feature type="domain" description="Helicase C-terminal" evidence="17">
    <location>
        <begin position="442"/>
        <end position="607"/>
    </location>
</feature>
<evidence type="ECO:0000256" key="12">
    <source>
        <dbReference type="PROSITE-ProRule" id="PRU00657"/>
    </source>
</evidence>
<evidence type="ECO:0000256" key="8">
    <source>
        <dbReference type="ARBA" id="ARBA00022840"/>
    </source>
</evidence>
<dbReference type="PROSITE" id="PS51192">
    <property type="entry name" value="HELICASE_ATP_BIND_1"/>
    <property type="match status" value="1"/>
</dbReference>
<evidence type="ECO:0000256" key="5">
    <source>
        <dbReference type="ARBA" id="ARBA00022801"/>
    </source>
</evidence>
<keyword evidence="3" id="KW-0930">Antiviral protein</keyword>
<name>A0A6A6GNI3_9PEZI</name>
<dbReference type="Gene3D" id="1.10.1520.10">
    <property type="entry name" value="Ribonuclease III domain"/>
    <property type="match status" value="2"/>
</dbReference>
<dbReference type="SUPFAM" id="SSF69065">
    <property type="entry name" value="RNase III domain-like"/>
    <property type="match status" value="2"/>
</dbReference>
<evidence type="ECO:0000259" key="17">
    <source>
        <dbReference type="PROSITE" id="PS51194"/>
    </source>
</evidence>
<sequence>MPESIVHAQPAITLRDDPKNTKQMNSEAEDVDSESEDLDDDQTDRPLTAHSRKQKQHSIFRSWMLQQIASDAQPARDRRGKDSTKQQLSISQIIGEQESEHIIDDPREYQLELFERAKQHNTIAVLDTGTGKTLIAVLLLRHIVDQELDDRLAGKPSRIAFFLVPAVNLVFQQQAVLKHNLNHEVARIYGAMGIDLWTKDKWHKHFAKNKVIVCTPEVLHLCLSHGFIRMDQINLLIFDEAHHAKQSHPYCKIMRDYFHPLDKARRPRVFGMTASPIDAKAEDLDVVDLALELEATLHSTIATASHLAPLSSYIHRPRESKQTYPRLPPPSQTSFCVDLVNKYGHFHFMKRLADRSSHVHAHLGTWCADRFWHLSLPEKIALKSDMHIEKYARAYGTSTGDDALREREVAQMRGLLAYISSKGMPSPSASTLSPKVMALHRCLLDFFSGPSDYRCIVFVRERHTATLLTEVFNALGGIHLQCGYLIGVGSMDMANPASTLREQVLTLKRFRDGLINCIFATSVAEEGLDVPSCNLIIRFDPCQTMIQYVQSRGRARHRNSTFIHMIETGNRDHAVMYDDNNRAEQMMRSFCARLPEDRRLTGNEDLRTPEILYHGENFHNIASSGAKLTPSNAVVFLAHFVSTLPNSGDEPLRPQYAVQYIAGGFRCEVVLPTCSPVRGAQGKPKRRKVDAKCSAALHCCLELLKRELLDDNLLPIYKDRLPTMRNAALALDLQGKSSYKMKHKPAFWRHGETPLVLHGSLIDFTAGLDQPHRPILILSRDRLPRIPSFFLYLNSGSSSSTIVRPVDGVLDLQGPQLDLLTRFALKIFKDIFNKTYEFDPAKMSYWIAPVREGPDERDLHTIIDWRILEQICGGDDPRWTPDMHTSDLIGKFLVDPFDGGKRYFTKSLATNLKATDPNPDHIKADGSGPSVLTTTISLWKKSKLKATYTPDQPVLEAERLLHRRNMLADVVDKELKGKAKCYICPQPLRISRIPVSVASACYALPAVIWRIESHLIAAEAWEHLGLTANPTLALEALTKDSDATGDYGEDLSKVKFERGMGRNYERLEFLGDTFLKMTTSIHTYIRNPDDSEFDFHVKRMLQLCNMNLFQTALEIKLTDHIRTQGFSRRTWYPEGIKMLEGKGANKQADIVLQHALGKKTIADVCEAIIGAAWLSDNVPGNWTPESWDNAVRAVTKLVNSNNDKVNEEDKIVKHGMLKWTDYEKAYIVPEWQKQDGKQIRGLELHLAEQVALIHPYRFKNVRLLHAAFTHPSMPRAYESVRSYQQLEFLGDSLLDMACVSHLIYRYPDEGPQWLTEHKMAMVANRFLGALCVILGFHRNLRYSTNKLGPQIKIYAEELEEAQKNANGAMDFWTSVSDPPKCLADIVEAYIGAMFLDSGFDYNQVQMFFDKHMLPYFEDMEIYDTFANDHPVVRLHRLLGDTFGCRGYRVFAEEEPAIDNGQPRAFAAVIVHDKVIGGDVSLSTRYGKGRSADNAMRELEGLSVSQFRALYGCDCRAEDGEGAVELGTAV</sequence>
<dbReference type="GO" id="GO:0005737">
    <property type="term" value="C:cytoplasm"/>
    <property type="evidence" value="ECO:0007669"/>
    <property type="project" value="TreeGrafter"/>
</dbReference>
<dbReference type="InterPro" id="IPR014001">
    <property type="entry name" value="Helicase_ATP-bd"/>
</dbReference>
<dbReference type="Pfam" id="PF03368">
    <property type="entry name" value="Dicer_dimer"/>
    <property type="match status" value="1"/>
</dbReference>
<dbReference type="Gene3D" id="3.30.160.380">
    <property type="entry name" value="Dicer dimerisation domain"/>
    <property type="match status" value="1"/>
</dbReference>
<feature type="domain" description="Helicase ATP-binding" evidence="16">
    <location>
        <begin position="113"/>
        <end position="294"/>
    </location>
</feature>
<dbReference type="InterPro" id="IPR005034">
    <property type="entry name" value="Dicer_dimerisation"/>
</dbReference>
<evidence type="ECO:0000256" key="10">
    <source>
        <dbReference type="ARBA" id="ARBA00023118"/>
    </source>
</evidence>
<dbReference type="Pfam" id="PF00636">
    <property type="entry name" value="Ribonuclease_3"/>
    <property type="match status" value="2"/>
</dbReference>
<reference evidence="20" key="1">
    <citation type="journal article" date="2020" name="Stud. Mycol.">
        <title>101 Dothideomycetes genomes: A test case for predicting lifestyles and emergence of pathogens.</title>
        <authorList>
            <person name="Haridas S."/>
            <person name="Albert R."/>
            <person name="Binder M."/>
            <person name="Bloem J."/>
            <person name="LaButti K."/>
            <person name="Salamov A."/>
            <person name="Andreopoulos B."/>
            <person name="Baker S."/>
            <person name="Barry K."/>
            <person name="Bills G."/>
            <person name="Bluhm B."/>
            <person name="Cannon C."/>
            <person name="Castanera R."/>
            <person name="Culley D."/>
            <person name="Daum C."/>
            <person name="Ezra D."/>
            <person name="Gonzalez J."/>
            <person name="Henrissat B."/>
            <person name="Kuo A."/>
            <person name="Liang C."/>
            <person name="Lipzen A."/>
            <person name="Lutzoni F."/>
            <person name="Magnuson J."/>
            <person name="Mondo S."/>
            <person name="Nolan M."/>
            <person name="Ohm R."/>
            <person name="Pangilinan J."/>
            <person name="Park H.-J."/>
            <person name="Ramirez L."/>
            <person name="Alfaro M."/>
            <person name="Sun H."/>
            <person name="Tritt A."/>
            <person name="Yoshinaga Y."/>
            <person name="Zwiers L.-H."/>
            <person name="Turgeon B."/>
            <person name="Goodwin S."/>
            <person name="Spatafora J."/>
            <person name="Crous P."/>
            <person name="Grigoriev I."/>
        </authorList>
    </citation>
    <scope>NUCLEOTIDE SEQUENCE [LARGE SCALE GENOMIC DNA]</scope>
    <source>
        <strain evidence="20">CECT 20119</strain>
    </source>
</reference>
<evidence type="ECO:0000256" key="4">
    <source>
        <dbReference type="ARBA" id="ARBA00022741"/>
    </source>
</evidence>
<dbReference type="InterPro" id="IPR001650">
    <property type="entry name" value="Helicase_C-like"/>
</dbReference>
<dbReference type="CDD" id="cd18802">
    <property type="entry name" value="SF2_C_dicer"/>
    <property type="match status" value="1"/>
</dbReference>
<dbReference type="PROSITE" id="PS00517">
    <property type="entry name" value="RNASE_3_1"/>
    <property type="match status" value="1"/>
</dbReference>
<dbReference type="PROSITE" id="PS51327">
    <property type="entry name" value="DICER_DSRBF"/>
    <property type="match status" value="1"/>
</dbReference>
<keyword evidence="20" id="KW-1185">Reference proteome</keyword>
<dbReference type="EMBL" id="ML992502">
    <property type="protein sequence ID" value="KAF2226913.1"/>
    <property type="molecule type" value="Genomic_DNA"/>
</dbReference>
<dbReference type="PROSITE" id="PS50821">
    <property type="entry name" value="PAZ"/>
    <property type="match status" value="1"/>
</dbReference>
<dbReference type="FunFam" id="3.40.50.300:FF:000628">
    <property type="entry name" value="Endoribonuclease Dicer"/>
    <property type="match status" value="1"/>
</dbReference>
<dbReference type="CDD" id="cd18034">
    <property type="entry name" value="DEXHc_dicer"/>
    <property type="match status" value="1"/>
</dbReference>
<keyword evidence="9 12" id="KW-0694">RNA-binding</keyword>
<dbReference type="GO" id="GO:0005634">
    <property type="term" value="C:nucleus"/>
    <property type="evidence" value="ECO:0007669"/>
    <property type="project" value="TreeGrafter"/>
</dbReference>
<dbReference type="GO" id="GO:0004386">
    <property type="term" value="F:helicase activity"/>
    <property type="evidence" value="ECO:0007669"/>
    <property type="project" value="UniProtKB-KW"/>
</dbReference>
<accession>A0A6A6GNI3</accession>
<dbReference type="Pfam" id="PF24995">
    <property type="entry name" value="DSRM_2"/>
    <property type="match status" value="1"/>
</dbReference>
<proteinExistence type="inferred from homology"/>
<dbReference type="InterPro" id="IPR036389">
    <property type="entry name" value="RNase_III_sf"/>
</dbReference>
<dbReference type="CDD" id="cd00593">
    <property type="entry name" value="RIBOc"/>
    <property type="match status" value="2"/>
</dbReference>
<dbReference type="Pfam" id="PF00270">
    <property type="entry name" value="DEAD"/>
    <property type="match status" value="1"/>
</dbReference>
<dbReference type="Pfam" id="PF00271">
    <property type="entry name" value="Helicase_C"/>
    <property type="match status" value="1"/>
</dbReference>
<dbReference type="InterPro" id="IPR003100">
    <property type="entry name" value="PAZ_dom"/>
</dbReference>
<evidence type="ECO:0000256" key="1">
    <source>
        <dbReference type="ARBA" id="ARBA00001946"/>
    </source>
</evidence>
<comment type="cofactor">
    <cofactor evidence="1">
        <name>Mg(2+)</name>
        <dbReference type="ChEBI" id="CHEBI:18420"/>
    </cofactor>
</comment>
<protein>
    <recommendedName>
        <fullName evidence="2">Dicer-like protein 1</fullName>
    </recommendedName>
</protein>
<evidence type="ECO:0000259" key="16">
    <source>
        <dbReference type="PROSITE" id="PS51192"/>
    </source>
</evidence>
<evidence type="ECO:0000259" key="14">
    <source>
        <dbReference type="PROSITE" id="PS50142"/>
    </source>
</evidence>
<dbReference type="Proteomes" id="UP000799538">
    <property type="component" value="Unassembled WGS sequence"/>
</dbReference>
<feature type="domain" description="PAZ" evidence="15">
    <location>
        <begin position="863"/>
        <end position="992"/>
    </location>
</feature>
<feature type="domain" description="RNase III" evidence="14">
    <location>
        <begin position="1256"/>
        <end position="1398"/>
    </location>
</feature>
<dbReference type="SMART" id="SM00490">
    <property type="entry name" value="HELICc"/>
    <property type="match status" value="1"/>
</dbReference>
<dbReference type="InterPro" id="IPR011545">
    <property type="entry name" value="DEAD/DEAH_box_helicase_dom"/>
</dbReference>
<evidence type="ECO:0000259" key="15">
    <source>
        <dbReference type="PROSITE" id="PS50821"/>
    </source>
</evidence>
<feature type="domain" description="Dicer dsRNA-binding fold" evidence="18">
    <location>
        <begin position="633"/>
        <end position="723"/>
    </location>
</feature>
<dbReference type="PROSITE" id="PS50142">
    <property type="entry name" value="RNASE_3_2"/>
    <property type="match status" value="2"/>
</dbReference>
<dbReference type="PANTHER" id="PTHR14950:SF62">
    <property type="entry name" value="DICER-LIKE PROTEIN 1"/>
    <property type="match status" value="1"/>
</dbReference>
<evidence type="ECO:0000256" key="11">
    <source>
        <dbReference type="ARBA" id="ARBA00035116"/>
    </source>
</evidence>
<keyword evidence="7" id="KW-0862">Zinc</keyword>
<evidence type="ECO:0000313" key="19">
    <source>
        <dbReference type="EMBL" id="KAF2226913.1"/>
    </source>
</evidence>
<organism evidence="19 20">
    <name type="scientific">Elsinoe ampelina</name>
    <dbReference type="NCBI Taxonomy" id="302913"/>
    <lineage>
        <taxon>Eukaryota</taxon>
        <taxon>Fungi</taxon>
        <taxon>Dikarya</taxon>
        <taxon>Ascomycota</taxon>
        <taxon>Pezizomycotina</taxon>
        <taxon>Dothideomycetes</taxon>
        <taxon>Dothideomycetidae</taxon>
        <taxon>Myriangiales</taxon>
        <taxon>Elsinoaceae</taxon>
        <taxon>Elsinoe</taxon>
    </lineage>
</organism>
<dbReference type="GO" id="GO:0050688">
    <property type="term" value="P:regulation of defense response to virus"/>
    <property type="evidence" value="ECO:0007669"/>
    <property type="project" value="UniProtKB-KW"/>
</dbReference>
<gene>
    <name evidence="19" type="ORF">BDZ85DRAFT_256962</name>
</gene>
<dbReference type="InterPro" id="IPR027417">
    <property type="entry name" value="P-loop_NTPase"/>
</dbReference>
<evidence type="ECO:0000256" key="3">
    <source>
        <dbReference type="ARBA" id="ARBA00022721"/>
    </source>
</evidence>
<keyword evidence="8" id="KW-0067">ATP-binding</keyword>
<dbReference type="GO" id="GO:0051607">
    <property type="term" value="P:defense response to virus"/>
    <property type="evidence" value="ECO:0007669"/>
    <property type="project" value="UniProtKB-KW"/>
</dbReference>
<dbReference type="PANTHER" id="PTHR14950">
    <property type="entry name" value="DICER-RELATED"/>
    <property type="match status" value="1"/>
</dbReference>
<evidence type="ECO:0000256" key="6">
    <source>
        <dbReference type="ARBA" id="ARBA00022806"/>
    </source>
</evidence>
<dbReference type="Gene3D" id="3.40.50.300">
    <property type="entry name" value="P-loop containing nucleotide triphosphate hydrolases"/>
    <property type="match status" value="2"/>
</dbReference>
<evidence type="ECO:0000256" key="7">
    <source>
        <dbReference type="ARBA" id="ARBA00022833"/>
    </source>
</evidence>
<dbReference type="PROSITE" id="PS51194">
    <property type="entry name" value="HELICASE_CTER"/>
    <property type="match status" value="1"/>
</dbReference>
<keyword evidence="10" id="KW-0051">Antiviral defense</keyword>
<feature type="region of interest" description="Disordered" evidence="13">
    <location>
        <begin position="70"/>
        <end position="90"/>
    </location>
</feature>
<feature type="domain" description="RNase III" evidence="14">
    <location>
        <begin position="1017"/>
        <end position="1177"/>
    </location>
</feature>
<dbReference type="GO" id="GO:0003723">
    <property type="term" value="F:RNA binding"/>
    <property type="evidence" value="ECO:0007669"/>
    <property type="project" value="UniProtKB-UniRule"/>
</dbReference>
<dbReference type="InterPro" id="IPR038248">
    <property type="entry name" value="Dicer_dimer_sf"/>
</dbReference>
<dbReference type="SMART" id="SM00535">
    <property type="entry name" value="RIBOc"/>
    <property type="match status" value="2"/>
</dbReference>
<evidence type="ECO:0000313" key="20">
    <source>
        <dbReference type="Proteomes" id="UP000799538"/>
    </source>
</evidence>
<feature type="region of interest" description="Disordered" evidence="13">
    <location>
        <begin position="1"/>
        <end position="56"/>
    </location>
</feature>